<feature type="coiled-coil region" evidence="1">
    <location>
        <begin position="204"/>
        <end position="296"/>
    </location>
</feature>
<dbReference type="EMBL" id="FOQA01000002">
    <property type="protein sequence ID" value="SFH65634.1"/>
    <property type="molecule type" value="Genomic_DNA"/>
</dbReference>
<gene>
    <name evidence="3" type="ORF">SAMN05192551_10224</name>
</gene>
<dbReference type="AlphaFoldDB" id="A0A1I3BTK9"/>
<name>A0A1I3BTK9_9FIRM</name>
<evidence type="ECO:0000256" key="2">
    <source>
        <dbReference type="SAM" id="Phobius"/>
    </source>
</evidence>
<evidence type="ECO:0000313" key="3">
    <source>
        <dbReference type="EMBL" id="SFH65634.1"/>
    </source>
</evidence>
<feature type="coiled-coil region" evidence="1">
    <location>
        <begin position="6"/>
        <end position="103"/>
    </location>
</feature>
<keyword evidence="2" id="KW-1133">Transmembrane helix</keyword>
<keyword evidence="1" id="KW-0175">Coiled coil</keyword>
<evidence type="ECO:0000256" key="1">
    <source>
        <dbReference type="SAM" id="Coils"/>
    </source>
</evidence>
<dbReference type="STRING" id="69895.SAMN05192551_10224"/>
<keyword evidence="2" id="KW-0472">Membrane</keyword>
<accession>A0A1I3BTK9</accession>
<dbReference type="OrthoDB" id="1935355at2"/>
<feature type="transmembrane region" description="Helical" evidence="2">
    <location>
        <begin position="176"/>
        <end position="197"/>
    </location>
</feature>
<keyword evidence="2" id="KW-0812">Transmembrane</keyword>
<keyword evidence="4" id="KW-1185">Reference proteome</keyword>
<proteinExistence type="predicted"/>
<protein>
    <submittedName>
        <fullName evidence="3">Uncharacterized protein</fullName>
    </submittedName>
</protein>
<dbReference type="Proteomes" id="UP000199287">
    <property type="component" value="Unassembled WGS sequence"/>
</dbReference>
<feature type="transmembrane region" description="Helical" evidence="2">
    <location>
        <begin position="148"/>
        <end position="170"/>
    </location>
</feature>
<evidence type="ECO:0000313" key="4">
    <source>
        <dbReference type="Proteomes" id="UP000199287"/>
    </source>
</evidence>
<sequence>MGRNILQGGIQEIEKIKEEVMELNERTQQKQTLQEKEVKAEKSISQKEDAIEDEIKKVTKQRKAQLEATFDEQIDSLTEKLKKVESKREKAKKKAMLQRADEETADFRSEAEELHLAGKSVFKQEHIPGLYNNRLFFALYFPQGMGDIGIIFLTLAITFFALPFGLYYILFESGGMLYLALSYILVILVFGGLYLVIGKTKYKHLEALNRVRKMRREIEESKKRQRKIKREIMKDKDESVYDLEEFDKEIGEYKEAIGELMEQKNKALVEFDHTTAEEIKQQIKGANEEALKALKAEYDEVYRQGKENMEKLNKLSVTISTEYEGVIGKESLKVSKLEEMEEAMKAGNAKTIGEAMEFLASADSDSI</sequence>
<reference evidence="4" key="1">
    <citation type="submission" date="2016-10" db="EMBL/GenBank/DDBJ databases">
        <authorList>
            <person name="Varghese N."/>
            <person name="Submissions S."/>
        </authorList>
    </citation>
    <scope>NUCLEOTIDE SEQUENCE [LARGE SCALE GENOMIC DNA]</scope>
    <source>
        <strain evidence="4">Z-7934</strain>
    </source>
</reference>
<dbReference type="RefSeq" id="WP_093370076.1">
    <property type="nucleotide sequence ID" value="NZ_FOQA01000002.1"/>
</dbReference>
<organism evidence="3 4">
    <name type="scientific">Tindallia magadiensis</name>
    <dbReference type="NCBI Taxonomy" id="69895"/>
    <lineage>
        <taxon>Bacteria</taxon>
        <taxon>Bacillati</taxon>
        <taxon>Bacillota</taxon>
        <taxon>Clostridia</taxon>
        <taxon>Peptostreptococcales</taxon>
        <taxon>Tindalliaceae</taxon>
        <taxon>Tindallia</taxon>
    </lineage>
</organism>